<evidence type="ECO:0000256" key="1">
    <source>
        <dbReference type="ARBA" id="ARBA00023015"/>
    </source>
</evidence>
<feature type="domain" description="HTH gntR-type" evidence="4">
    <location>
        <begin position="12"/>
        <end position="79"/>
    </location>
</feature>
<evidence type="ECO:0000259" key="4">
    <source>
        <dbReference type="PROSITE" id="PS50949"/>
    </source>
</evidence>
<evidence type="ECO:0000313" key="6">
    <source>
        <dbReference type="Proteomes" id="UP000641932"/>
    </source>
</evidence>
<dbReference type="SUPFAM" id="SSF48008">
    <property type="entry name" value="GntR ligand-binding domain-like"/>
    <property type="match status" value="1"/>
</dbReference>
<dbReference type="AlphaFoldDB" id="A0A918DUU0"/>
<dbReference type="GO" id="GO:0003677">
    <property type="term" value="F:DNA binding"/>
    <property type="evidence" value="ECO:0007669"/>
    <property type="project" value="UniProtKB-KW"/>
</dbReference>
<dbReference type="EMBL" id="BMMS01000006">
    <property type="protein sequence ID" value="GGO85047.1"/>
    <property type="molecule type" value="Genomic_DNA"/>
</dbReference>
<keyword evidence="6" id="KW-1185">Reference proteome</keyword>
<dbReference type="SUPFAM" id="SSF46785">
    <property type="entry name" value="Winged helix' DNA-binding domain"/>
    <property type="match status" value="1"/>
</dbReference>
<protein>
    <recommendedName>
        <fullName evidence="4">HTH gntR-type domain-containing protein</fullName>
    </recommendedName>
</protein>
<dbReference type="Proteomes" id="UP000641932">
    <property type="component" value="Unassembled WGS sequence"/>
</dbReference>
<evidence type="ECO:0000256" key="3">
    <source>
        <dbReference type="ARBA" id="ARBA00023163"/>
    </source>
</evidence>
<dbReference type="Pfam" id="PF00392">
    <property type="entry name" value="GntR"/>
    <property type="match status" value="1"/>
</dbReference>
<dbReference type="Gene3D" id="1.20.120.530">
    <property type="entry name" value="GntR ligand-binding domain-like"/>
    <property type="match status" value="1"/>
</dbReference>
<dbReference type="InterPro" id="IPR036390">
    <property type="entry name" value="WH_DNA-bd_sf"/>
</dbReference>
<accession>A0A918DUU0</accession>
<sequence length="238" mass="26831">MPSGPAVPVQRSSLRQQIADALRDEMLTGRLPAGGRFTVKEIAELYEVSATPVREALVDLSAQGLLEVEHHRGFQVRRFTLTDFEGMVEARTLVNEGVFRKARGKIAGHEYYSVPEAVTASIRRRAEATERATRTGELDVLIGCDLRYWRELDALSGNEHICDFLDRLRVQSWMFCVPYLRGREDLAELCWGGHLELVEAIAANDIEESQRIVDGYNSRSVEVMRRLAGEQPYEAAHS</sequence>
<reference evidence="5" key="1">
    <citation type="journal article" date="2014" name="Int. J. Syst. Evol. Microbiol.">
        <title>Complete genome sequence of Corynebacterium casei LMG S-19264T (=DSM 44701T), isolated from a smear-ripened cheese.</title>
        <authorList>
            <consortium name="US DOE Joint Genome Institute (JGI-PGF)"/>
            <person name="Walter F."/>
            <person name="Albersmeier A."/>
            <person name="Kalinowski J."/>
            <person name="Ruckert C."/>
        </authorList>
    </citation>
    <scope>NUCLEOTIDE SEQUENCE</scope>
    <source>
        <strain evidence="5">CGMCC 4.7201</strain>
    </source>
</reference>
<dbReference type="InterPro" id="IPR000524">
    <property type="entry name" value="Tscrpt_reg_HTH_GntR"/>
</dbReference>
<dbReference type="RefSeq" id="WP_189131003.1">
    <property type="nucleotide sequence ID" value="NZ_BMMS01000006.1"/>
</dbReference>
<dbReference type="InterPro" id="IPR011711">
    <property type="entry name" value="GntR_C"/>
</dbReference>
<dbReference type="PROSITE" id="PS50949">
    <property type="entry name" value="HTH_GNTR"/>
    <property type="match status" value="1"/>
</dbReference>
<gene>
    <name evidence="5" type="ORF">GCM10012280_17930</name>
</gene>
<dbReference type="PANTHER" id="PTHR43537">
    <property type="entry name" value="TRANSCRIPTIONAL REGULATOR, GNTR FAMILY"/>
    <property type="match status" value="1"/>
</dbReference>
<dbReference type="GO" id="GO:0003700">
    <property type="term" value="F:DNA-binding transcription factor activity"/>
    <property type="evidence" value="ECO:0007669"/>
    <property type="project" value="InterPro"/>
</dbReference>
<dbReference type="InterPro" id="IPR008920">
    <property type="entry name" value="TF_FadR/GntR_C"/>
</dbReference>
<keyword evidence="3" id="KW-0804">Transcription</keyword>
<dbReference type="PANTHER" id="PTHR43537:SF45">
    <property type="entry name" value="GNTR FAMILY REGULATORY PROTEIN"/>
    <property type="match status" value="1"/>
</dbReference>
<dbReference type="CDD" id="cd07377">
    <property type="entry name" value="WHTH_GntR"/>
    <property type="match status" value="1"/>
</dbReference>
<proteinExistence type="predicted"/>
<evidence type="ECO:0000256" key="2">
    <source>
        <dbReference type="ARBA" id="ARBA00023125"/>
    </source>
</evidence>
<organism evidence="5 6">
    <name type="scientific">Wenjunlia tyrosinilytica</name>
    <dbReference type="NCBI Taxonomy" id="1544741"/>
    <lineage>
        <taxon>Bacteria</taxon>
        <taxon>Bacillati</taxon>
        <taxon>Actinomycetota</taxon>
        <taxon>Actinomycetes</taxon>
        <taxon>Kitasatosporales</taxon>
        <taxon>Streptomycetaceae</taxon>
        <taxon>Wenjunlia</taxon>
    </lineage>
</organism>
<reference evidence="5" key="2">
    <citation type="submission" date="2020-09" db="EMBL/GenBank/DDBJ databases">
        <authorList>
            <person name="Sun Q."/>
            <person name="Zhou Y."/>
        </authorList>
    </citation>
    <scope>NUCLEOTIDE SEQUENCE</scope>
    <source>
        <strain evidence="5">CGMCC 4.7201</strain>
    </source>
</reference>
<dbReference type="SMART" id="SM00345">
    <property type="entry name" value="HTH_GNTR"/>
    <property type="match status" value="1"/>
</dbReference>
<comment type="caution">
    <text evidence="5">The sequence shown here is derived from an EMBL/GenBank/DDBJ whole genome shotgun (WGS) entry which is preliminary data.</text>
</comment>
<dbReference type="Pfam" id="PF07729">
    <property type="entry name" value="FCD"/>
    <property type="match status" value="1"/>
</dbReference>
<dbReference type="InterPro" id="IPR036388">
    <property type="entry name" value="WH-like_DNA-bd_sf"/>
</dbReference>
<evidence type="ECO:0000313" key="5">
    <source>
        <dbReference type="EMBL" id="GGO85047.1"/>
    </source>
</evidence>
<dbReference type="Gene3D" id="1.10.10.10">
    <property type="entry name" value="Winged helix-like DNA-binding domain superfamily/Winged helix DNA-binding domain"/>
    <property type="match status" value="1"/>
</dbReference>
<keyword evidence="1" id="KW-0805">Transcription regulation</keyword>
<name>A0A918DUU0_9ACTN</name>
<keyword evidence="2" id="KW-0238">DNA-binding</keyword>